<proteinExistence type="predicted"/>
<organism evidence="1 2">
    <name type="scientific">Clostridium homopropionicum DSM 5847</name>
    <dbReference type="NCBI Taxonomy" id="1121318"/>
    <lineage>
        <taxon>Bacteria</taxon>
        <taxon>Bacillati</taxon>
        <taxon>Bacillota</taxon>
        <taxon>Clostridia</taxon>
        <taxon>Eubacteriales</taxon>
        <taxon>Clostridiaceae</taxon>
        <taxon>Clostridium</taxon>
    </lineage>
</organism>
<evidence type="ECO:0000313" key="2">
    <source>
        <dbReference type="Proteomes" id="UP000037043"/>
    </source>
</evidence>
<sequence>MDKETKQIFEIILNKLDTIEKNQDGMQKDMYSMQKNIDSMQKAQNNMQKSIDATESSIDRMQVAQNSIIKRQELMEIRQDEIFELVKAIEHSNKVKTAEIDNLNLKVARIEGIITGIDELITN</sequence>
<dbReference type="PATRIC" id="fig|1121318.3.peg.743"/>
<dbReference type="SUPFAM" id="SSF57997">
    <property type="entry name" value="Tropomyosin"/>
    <property type="match status" value="1"/>
</dbReference>
<reference evidence="2" key="1">
    <citation type="submission" date="2015-08" db="EMBL/GenBank/DDBJ databases">
        <title>Genome sequence of the strict anaerobe Clostridium homopropionicum LuHBu1 (DSM 5847T).</title>
        <authorList>
            <person name="Poehlein A."/>
            <person name="Beck M."/>
            <person name="Schiel-Bengelsdorf B."/>
            <person name="Bengelsdorf F.R."/>
            <person name="Daniel R."/>
            <person name="Duerre P."/>
        </authorList>
    </citation>
    <scope>NUCLEOTIDE SEQUENCE [LARGE SCALE GENOMIC DNA]</scope>
    <source>
        <strain evidence="2">DSM 5847</strain>
    </source>
</reference>
<gene>
    <name evidence="1" type="ORF">CLHOM_07390</name>
</gene>
<dbReference type="Proteomes" id="UP000037043">
    <property type="component" value="Unassembled WGS sequence"/>
</dbReference>
<evidence type="ECO:0000313" key="1">
    <source>
        <dbReference type="EMBL" id="KOA20597.1"/>
    </source>
</evidence>
<accession>A0A0L6ZCB9</accession>
<dbReference type="RefSeq" id="WP_052220332.1">
    <property type="nucleotide sequence ID" value="NZ_LHUR01000012.1"/>
</dbReference>
<comment type="caution">
    <text evidence="1">The sequence shown here is derived from an EMBL/GenBank/DDBJ whole genome shotgun (WGS) entry which is preliminary data.</text>
</comment>
<dbReference type="AlphaFoldDB" id="A0A0L6ZCB9"/>
<keyword evidence="2" id="KW-1185">Reference proteome</keyword>
<name>A0A0L6ZCB9_9CLOT</name>
<dbReference type="STRING" id="36844.SAMN04488501_103264"/>
<protein>
    <submittedName>
        <fullName evidence="1">Uncharacterized protein</fullName>
    </submittedName>
</protein>
<dbReference type="EMBL" id="LHUR01000012">
    <property type="protein sequence ID" value="KOA20597.1"/>
    <property type="molecule type" value="Genomic_DNA"/>
</dbReference>